<keyword evidence="2 4" id="KW-0378">Hydrolase</keyword>
<keyword evidence="1 4" id="KW-0645">Protease</keyword>
<evidence type="ECO:0000256" key="5">
    <source>
        <dbReference type="RuleBase" id="RU003355"/>
    </source>
</evidence>
<dbReference type="InterPro" id="IPR013098">
    <property type="entry name" value="Ig_I-set"/>
</dbReference>
<dbReference type="InterPro" id="IPR036852">
    <property type="entry name" value="Peptidase_S8/S53_dom_sf"/>
</dbReference>
<dbReference type="Pfam" id="PF00082">
    <property type="entry name" value="Peptidase_S8"/>
    <property type="match status" value="1"/>
</dbReference>
<evidence type="ECO:0000256" key="1">
    <source>
        <dbReference type="ARBA" id="ARBA00022670"/>
    </source>
</evidence>
<proteinExistence type="inferred from homology"/>
<dbReference type="PROSITE" id="PS00138">
    <property type="entry name" value="SUBTILASE_SER"/>
    <property type="match status" value="1"/>
</dbReference>
<dbReference type="InterPro" id="IPR000408">
    <property type="entry name" value="Reg_chr_condens"/>
</dbReference>
<dbReference type="InterPro" id="IPR034204">
    <property type="entry name" value="PfSUB1-like_cat_dom"/>
</dbReference>
<dbReference type="PROSITE" id="PS50012">
    <property type="entry name" value="RCC1_3"/>
    <property type="match status" value="7"/>
</dbReference>
<keyword evidence="3 4" id="KW-0720">Serine protease</keyword>
<evidence type="ECO:0000256" key="3">
    <source>
        <dbReference type="ARBA" id="ARBA00022825"/>
    </source>
</evidence>
<dbReference type="SUPFAM" id="SSF50985">
    <property type="entry name" value="RCC1/BLIP-II"/>
    <property type="match status" value="2"/>
</dbReference>
<dbReference type="PROSITE" id="PS00136">
    <property type="entry name" value="SUBTILASE_ASP"/>
    <property type="match status" value="1"/>
</dbReference>
<name>A0ABT3GSN0_9BACT</name>
<comment type="similarity">
    <text evidence="4 5">Belongs to the peptidase S8 family.</text>
</comment>
<dbReference type="PROSITE" id="PS51892">
    <property type="entry name" value="SUBTILASE"/>
    <property type="match status" value="1"/>
</dbReference>
<dbReference type="RefSeq" id="WP_264490586.1">
    <property type="nucleotide sequence ID" value="NZ_JAPDDT010000027.1"/>
</dbReference>
<dbReference type="PANTHER" id="PTHR45982">
    <property type="entry name" value="REGULATOR OF CHROMOSOME CONDENSATION"/>
    <property type="match status" value="1"/>
</dbReference>
<dbReference type="SMART" id="SM00409">
    <property type="entry name" value="IG"/>
    <property type="match status" value="2"/>
</dbReference>
<dbReference type="Pfam" id="PF13290">
    <property type="entry name" value="CHB_HEX_C_1"/>
    <property type="match status" value="2"/>
</dbReference>
<dbReference type="InterPro" id="IPR003599">
    <property type="entry name" value="Ig_sub"/>
</dbReference>
<dbReference type="InterPro" id="IPR059177">
    <property type="entry name" value="GH29D-like_dom"/>
</dbReference>
<dbReference type="Gene3D" id="3.40.50.200">
    <property type="entry name" value="Peptidase S8/S53 domain"/>
    <property type="match status" value="1"/>
</dbReference>
<dbReference type="Gene3D" id="2.130.10.30">
    <property type="entry name" value="Regulator of chromosome condensation 1/beta-lactamase-inhibitor protein II"/>
    <property type="match status" value="4"/>
</dbReference>
<dbReference type="InterPro" id="IPR013783">
    <property type="entry name" value="Ig-like_fold"/>
</dbReference>
<dbReference type="InterPro" id="IPR000209">
    <property type="entry name" value="Peptidase_S8/S53_dom"/>
</dbReference>
<feature type="active site" description="Charge relay system" evidence="4">
    <location>
        <position position="364"/>
    </location>
</feature>
<dbReference type="PRINTS" id="PR00723">
    <property type="entry name" value="SUBTILISIN"/>
</dbReference>
<evidence type="ECO:0000256" key="2">
    <source>
        <dbReference type="ARBA" id="ARBA00022801"/>
    </source>
</evidence>
<dbReference type="InterPro" id="IPR018247">
    <property type="entry name" value="EF_Hand_1_Ca_BS"/>
</dbReference>
<dbReference type="InterPro" id="IPR009091">
    <property type="entry name" value="RCC1/BLIP-II"/>
</dbReference>
<protein>
    <submittedName>
        <fullName evidence="7">S8 family serine peptidase</fullName>
    </submittedName>
</protein>
<sequence length="1625" mass="168858">MVRVEERFRKDGTGSSGLVTQEVFIAGEFLVVPRDDAPPAEVENALQASGAESWEKIYGGREFLVRFAHPDLDTKQRVLDEFAKHARVIELAEGNGICFGTAIPNDPLFRVQDSLHNTRAPSSAPRDIRAVAAWDIASSSPDVVVAVVDSGLDFTHPDLVANVYLDATELAANGIDDDGNGRIDDYRGWDFVQNDNNPADDNDHGTHVAGIIGAAGNDAYGISGVTWSSRILPVKVLGASNSGSHSDVIAGINYARGKGAKVINMSLGGPTNSSSMANAIQLAMDAGILIVTSAGNDAINIDSSPKYPASHPHENIITVMNTTDLDRLYPESNYGVTACDLSAPGESIYSTVRGGAYDVITGTSMSAPHVSGVACLMASLKPDISVADIRRYLLENVDLLPDLNGKCVTGGRLNAEKALLALISEHGAAPAFTMPPEEAHSLAGETARFSVGVSGHPAPRLRWQISTDSGTTWVDLNDFGIFSGTKTGTLTIRSVDGTLDGHLFRAVAENRVGAEVAGTAAELTVDASPARAIAPVPTPNGGKHSSGPLQVTVSSPTEGATFRYTLDGSEPSENSTEYSGSIEIAADATLKVRAFVSGLEPSTVSTSVFKVGGATATPIRIWGSNVYSQRTVPGAVGDAVAVSCGDGFCVALRRNGTVAAWGKTTSGVSTVPAGLSGVIAIASGSNHTLALKSDGTVTAWGQSTSGQTTVPAGLTNVVAIAAAVSQSLALKSDGKVVAWGSTTQPPIGLEEVVGIATGNNFSVALKQDGTVSAWGNSSNGVLTVPAGLTDVVSVAAGNSHVLALKRDGTVVGWGDNSSGQRSIPAAAKGIVAIAAGNSHSIAIKGDRTIIAWGYNAYNEGEIPKYPINADAIYAGTSNVMALVATDPPAFDFQAMPVTVATGQRANLVARVTSATHWQWYEGNTGDTTRPVPGAVWPWLVTPPLTEGQTYWLQAWNSMASSSSQPAVVSVMPGADMPTISPPPGAYVTGQLITLGSATAGAEIRYTLDGSLPGAASPLYSAPFALNANATVRARAFRNDLLTSRAATSDYVIQAPATITVQPQDMHGVTGDSTTLSVTSTGAQLSYQWYQGESGDTSQPVSGATTTTLALLLPAEGTSRYWLRVSNAASFANSRAPILSSEPSPIRVMPLRPGTLPNASGLVDVISVCCGSGHILAITAEGKVIAWGNNTYGECTVPADLTNVVQVAAGEDHSVALKADGTVVSWGRNNLGQRGMPANLGSVVAISAGRTYTLVLRQNGGMLAWGRNEGLISNPPTGTNFRAIASGGHHHFALKADSTLSAWGGQNNSGQRTIPAGLTSVVGMTAGDHHSIAVLADGGVRAWGNNNNNMTVIPTEPLNAVAVAAAGDASLALTTNGNVLIWSSIAFSYNLPGPGNPACSISAANTNVLALITHVPPQIVSLPPSSTITPGEVRVLRIVAMGAAQHQWYEGQSGDTSAPVALADRPWLQTPALAGTTRYWVRLTNALGHTDSPAITLATSPHAAWLTEHFTSAQQADPMVSGADADPDKDGLVNLLEYAFALDPWSGDLESLPRATLAPDGSKLQLNFNRREDLHYEIQVSRDLDEWIDSDPALFVTEQGATTNVELRVSIGSQCYMRIAVSYADP</sequence>
<dbReference type="InterPro" id="IPR023828">
    <property type="entry name" value="Peptidase_S8_Ser-AS"/>
</dbReference>
<dbReference type="CDD" id="cd07473">
    <property type="entry name" value="Peptidases_S8_Subtilisin_like"/>
    <property type="match status" value="1"/>
</dbReference>
<dbReference type="PROSITE" id="PS00626">
    <property type="entry name" value="RCC1_2"/>
    <property type="match status" value="5"/>
</dbReference>
<feature type="domain" description="Immunoglobulin" evidence="6">
    <location>
        <begin position="436"/>
        <end position="526"/>
    </location>
</feature>
<dbReference type="InterPro" id="IPR022398">
    <property type="entry name" value="Peptidase_S8_His-AS"/>
</dbReference>
<dbReference type="InterPro" id="IPR023827">
    <property type="entry name" value="Peptidase_S8_Asp-AS"/>
</dbReference>
<evidence type="ECO:0000256" key="4">
    <source>
        <dbReference type="PROSITE-ProRule" id="PRU01240"/>
    </source>
</evidence>
<dbReference type="PANTHER" id="PTHR45982:SF1">
    <property type="entry name" value="REGULATOR OF CHROMOSOME CONDENSATION"/>
    <property type="match status" value="1"/>
</dbReference>
<dbReference type="InterPro" id="IPR051553">
    <property type="entry name" value="Ran_GTPase-activating"/>
</dbReference>
<dbReference type="Proteomes" id="UP001320876">
    <property type="component" value="Unassembled WGS sequence"/>
</dbReference>
<dbReference type="SUPFAM" id="SSF52743">
    <property type="entry name" value="Subtilisin-like"/>
    <property type="match status" value="1"/>
</dbReference>
<feature type="active site" description="Charge relay system" evidence="4">
    <location>
        <position position="204"/>
    </location>
</feature>
<organism evidence="7 8">
    <name type="scientific">Luteolibacter arcticus</name>
    <dbReference type="NCBI Taxonomy" id="1581411"/>
    <lineage>
        <taxon>Bacteria</taxon>
        <taxon>Pseudomonadati</taxon>
        <taxon>Verrucomicrobiota</taxon>
        <taxon>Verrucomicrobiia</taxon>
        <taxon>Verrucomicrobiales</taxon>
        <taxon>Verrucomicrobiaceae</taxon>
        <taxon>Luteolibacter</taxon>
    </lineage>
</organism>
<evidence type="ECO:0000259" key="6">
    <source>
        <dbReference type="SMART" id="SM00409"/>
    </source>
</evidence>
<gene>
    <name evidence="7" type="ORF">OKA05_28260</name>
</gene>
<reference evidence="7 8" key="1">
    <citation type="submission" date="2022-10" db="EMBL/GenBank/DDBJ databases">
        <title>Luteolibacter arcticus strain CCTCC AB 2014275, whole genome shotgun sequencing project.</title>
        <authorList>
            <person name="Zhao G."/>
            <person name="Shen L."/>
        </authorList>
    </citation>
    <scope>NUCLEOTIDE SEQUENCE [LARGE SCALE GENOMIC DNA]</scope>
    <source>
        <strain evidence="7 8">CCTCC AB 2014275</strain>
    </source>
</reference>
<dbReference type="InterPro" id="IPR036179">
    <property type="entry name" value="Ig-like_dom_sf"/>
</dbReference>
<evidence type="ECO:0000313" key="8">
    <source>
        <dbReference type="Proteomes" id="UP001320876"/>
    </source>
</evidence>
<keyword evidence="8" id="KW-1185">Reference proteome</keyword>
<dbReference type="Gene3D" id="2.60.40.10">
    <property type="entry name" value="Immunoglobulins"/>
    <property type="match status" value="3"/>
</dbReference>
<dbReference type="PROSITE" id="PS00137">
    <property type="entry name" value="SUBTILASE_HIS"/>
    <property type="match status" value="1"/>
</dbReference>
<dbReference type="PROSITE" id="PS00018">
    <property type="entry name" value="EF_HAND_1"/>
    <property type="match status" value="1"/>
</dbReference>
<dbReference type="Pfam" id="PF13540">
    <property type="entry name" value="RCC1_2"/>
    <property type="match status" value="9"/>
</dbReference>
<dbReference type="InterPro" id="IPR015500">
    <property type="entry name" value="Peptidase_S8_subtilisin-rel"/>
</dbReference>
<accession>A0ABT3GSN0</accession>
<comment type="caution">
    <text evidence="7">The sequence shown here is derived from an EMBL/GenBank/DDBJ whole genome shotgun (WGS) entry which is preliminary data.</text>
</comment>
<dbReference type="SUPFAM" id="SSF48726">
    <property type="entry name" value="Immunoglobulin"/>
    <property type="match status" value="2"/>
</dbReference>
<feature type="domain" description="Immunoglobulin" evidence="6">
    <location>
        <begin position="894"/>
        <end position="971"/>
    </location>
</feature>
<feature type="active site" description="Charge relay system" evidence="4">
    <location>
        <position position="149"/>
    </location>
</feature>
<evidence type="ECO:0000313" key="7">
    <source>
        <dbReference type="EMBL" id="MCW1926478.1"/>
    </source>
</evidence>
<dbReference type="Pfam" id="PF07679">
    <property type="entry name" value="I-set"/>
    <property type="match status" value="1"/>
</dbReference>
<dbReference type="EMBL" id="JAPDDT010000027">
    <property type="protein sequence ID" value="MCW1926478.1"/>
    <property type="molecule type" value="Genomic_DNA"/>
</dbReference>